<dbReference type="CDD" id="cd06170">
    <property type="entry name" value="LuxR_C_like"/>
    <property type="match status" value="1"/>
</dbReference>
<proteinExistence type="predicted"/>
<keyword evidence="4" id="KW-0804">Transcription</keyword>
<evidence type="ECO:0000256" key="5">
    <source>
        <dbReference type="PROSITE-ProRule" id="PRU00169"/>
    </source>
</evidence>
<dbReference type="Pfam" id="PF00196">
    <property type="entry name" value="GerE"/>
    <property type="match status" value="1"/>
</dbReference>
<evidence type="ECO:0000313" key="9">
    <source>
        <dbReference type="EMBL" id="UVI28718.1"/>
    </source>
</evidence>
<feature type="region of interest" description="Disordered" evidence="6">
    <location>
        <begin position="145"/>
        <end position="186"/>
    </location>
</feature>
<evidence type="ECO:0000256" key="3">
    <source>
        <dbReference type="ARBA" id="ARBA00023125"/>
    </source>
</evidence>
<feature type="modified residue" description="4-aspartylphosphate" evidence="5">
    <location>
        <position position="59"/>
    </location>
</feature>
<dbReference type="Gene3D" id="3.40.50.2300">
    <property type="match status" value="1"/>
</dbReference>
<evidence type="ECO:0000256" key="4">
    <source>
        <dbReference type="ARBA" id="ARBA00023163"/>
    </source>
</evidence>
<dbReference type="Pfam" id="PF00072">
    <property type="entry name" value="Response_reg"/>
    <property type="match status" value="1"/>
</dbReference>
<evidence type="ECO:0000256" key="1">
    <source>
        <dbReference type="ARBA" id="ARBA00022553"/>
    </source>
</evidence>
<dbReference type="InterPro" id="IPR039420">
    <property type="entry name" value="WalR-like"/>
</dbReference>
<dbReference type="PROSITE" id="PS00622">
    <property type="entry name" value="HTH_LUXR_1"/>
    <property type="match status" value="1"/>
</dbReference>
<dbReference type="InterPro" id="IPR000792">
    <property type="entry name" value="Tscrpt_reg_LuxR_C"/>
</dbReference>
<dbReference type="EMBL" id="CP091430">
    <property type="protein sequence ID" value="UVI28718.1"/>
    <property type="molecule type" value="Genomic_DNA"/>
</dbReference>
<evidence type="ECO:0000259" key="8">
    <source>
        <dbReference type="PROSITE" id="PS50110"/>
    </source>
</evidence>
<evidence type="ECO:0000256" key="6">
    <source>
        <dbReference type="SAM" id="MobiDB-lite"/>
    </source>
</evidence>
<dbReference type="PANTHER" id="PTHR43214">
    <property type="entry name" value="TWO-COMPONENT RESPONSE REGULATOR"/>
    <property type="match status" value="1"/>
</dbReference>
<protein>
    <submittedName>
        <fullName evidence="9">Response regulator transcription factor</fullName>
    </submittedName>
</protein>
<dbReference type="InterPro" id="IPR011006">
    <property type="entry name" value="CheY-like_superfamily"/>
</dbReference>
<organism evidence="9 10">
    <name type="scientific">Paenibacillus spongiae</name>
    <dbReference type="NCBI Taxonomy" id="2909671"/>
    <lineage>
        <taxon>Bacteria</taxon>
        <taxon>Bacillati</taxon>
        <taxon>Bacillota</taxon>
        <taxon>Bacilli</taxon>
        <taxon>Bacillales</taxon>
        <taxon>Paenibacillaceae</taxon>
        <taxon>Paenibacillus</taxon>
    </lineage>
</organism>
<gene>
    <name evidence="9" type="ORF">L1F29_25250</name>
</gene>
<dbReference type="PROSITE" id="PS50110">
    <property type="entry name" value="RESPONSE_REGULATORY"/>
    <property type="match status" value="1"/>
</dbReference>
<dbReference type="InterPro" id="IPR058245">
    <property type="entry name" value="NreC/VraR/RcsB-like_REC"/>
</dbReference>
<dbReference type="SMART" id="SM00421">
    <property type="entry name" value="HTH_LUXR"/>
    <property type="match status" value="1"/>
</dbReference>
<evidence type="ECO:0000313" key="10">
    <source>
        <dbReference type="Proteomes" id="UP001057877"/>
    </source>
</evidence>
<dbReference type="CDD" id="cd17535">
    <property type="entry name" value="REC_NarL-like"/>
    <property type="match status" value="1"/>
</dbReference>
<dbReference type="PRINTS" id="PR00038">
    <property type="entry name" value="HTHLUXR"/>
</dbReference>
<dbReference type="SMART" id="SM00448">
    <property type="entry name" value="REC"/>
    <property type="match status" value="1"/>
</dbReference>
<reference evidence="9" key="1">
    <citation type="submission" date="2022-01" db="EMBL/GenBank/DDBJ databases">
        <title>Paenibacillus spongiae sp. nov., isolated from marine sponge.</title>
        <authorList>
            <person name="Li Z."/>
            <person name="Zhang M."/>
        </authorList>
    </citation>
    <scope>NUCLEOTIDE SEQUENCE</scope>
    <source>
        <strain evidence="9">PHS-Z3</strain>
    </source>
</reference>
<keyword evidence="1 5" id="KW-0597">Phosphoprotein</keyword>
<keyword evidence="3" id="KW-0238">DNA-binding</keyword>
<evidence type="ECO:0000256" key="2">
    <source>
        <dbReference type="ARBA" id="ARBA00023015"/>
    </source>
</evidence>
<keyword evidence="10" id="KW-1185">Reference proteome</keyword>
<sequence>MSMDQPVRVLLADDHPHGREGMREILSQDPSFQIVGEAVHGEQAVSLAAELGPDLVLMDINMPVMNGMEATQLIKSIDPRIKIVMVTVSDDIVDLFESVKRGAQGYLLKNLSPSSWLEYLRGVAMDEAPMSKELAFRLLQEFSSGRSGNNSKVDEGSKNPSPSTKRLRASSVAETARQGTTPLTQREQEILERVANGDSNRQIAETFGLSEHTVKNHLKNILQKLHLDNRVQLTRYALEKGLYGGS</sequence>
<dbReference type="Proteomes" id="UP001057877">
    <property type="component" value="Chromosome"/>
</dbReference>
<feature type="domain" description="HTH luxR-type" evidence="7">
    <location>
        <begin position="176"/>
        <end position="241"/>
    </location>
</feature>
<feature type="domain" description="Response regulatory" evidence="8">
    <location>
        <begin position="8"/>
        <end position="124"/>
    </location>
</feature>
<keyword evidence="2" id="KW-0805">Transcription regulation</keyword>
<name>A0ABY5S5E6_9BACL</name>
<accession>A0ABY5S5E6</accession>
<dbReference type="SUPFAM" id="SSF46894">
    <property type="entry name" value="C-terminal effector domain of the bipartite response regulators"/>
    <property type="match status" value="1"/>
</dbReference>
<evidence type="ECO:0000259" key="7">
    <source>
        <dbReference type="PROSITE" id="PS50043"/>
    </source>
</evidence>
<dbReference type="SUPFAM" id="SSF52172">
    <property type="entry name" value="CheY-like"/>
    <property type="match status" value="1"/>
</dbReference>
<dbReference type="InterPro" id="IPR016032">
    <property type="entry name" value="Sig_transdc_resp-reg_C-effctor"/>
</dbReference>
<dbReference type="InterPro" id="IPR001789">
    <property type="entry name" value="Sig_transdc_resp-reg_receiver"/>
</dbReference>
<dbReference type="PROSITE" id="PS50043">
    <property type="entry name" value="HTH_LUXR_2"/>
    <property type="match status" value="1"/>
</dbReference>